<keyword evidence="4" id="KW-1185">Reference proteome</keyword>
<feature type="transmembrane region" description="Helical" evidence="2">
    <location>
        <begin position="20"/>
        <end position="41"/>
    </location>
</feature>
<dbReference type="STRING" id="394096.DB31_0556"/>
<accession>A0A085WX81</accession>
<comment type="caution">
    <text evidence="3">The sequence shown here is derived from an EMBL/GenBank/DDBJ whole genome shotgun (WGS) entry which is preliminary data.</text>
</comment>
<feature type="transmembrane region" description="Helical" evidence="2">
    <location>
        <begin position="114"/>
        <end position="136"/>
    </location>
</feature>
<dbReference type="EMBL" id="JMCB01000001">
    <property type="protein sequence ID" value="KFE72294.1"/>
    <property type="molecule type" value="Genomic_DNA"/>
</dbReference>
<keyword evidence="2" id="KW-0812">Transmembrane</keyword>
<sequence length="222" mass="23130">MSSKPSVLDPVRVRIRRFQFVVGLGFLAQVIGSVLSVALAYRLTQRVQDLPEGLRLAIGVPLQNLWVLAVLPLLCYGAARIIELKPLSTAIGGVLSGQVFILALNFAWGGLEGLWPGPAVFVLQLSALAAGVLLSYRAVLKGRATAAQGAAKAQAQADARKVEYQEFLREAELGAEKAAQREAERAAAASAGNSPPSAAPAAPASEAPSPESSGETKASTPH</sequence>
<dbReference type="Proteomes" id="UP000028725">
    <property type="component" value="Unassembled WGS sequence"/>
</dbReference>
<organism evidence="3 4">
    <name type="scientific">Hyalangium minutum</name>
    <dbReference type="NCBI Taxonomy" id="394096"/>
    <lineage>
        <taxon>Bacteria</taxon>
        <taxon>Pseudomonadati</taxon>
        <taxon>Myxococcota</taxon>
        <taxon>Myxococcia</taxon>
        <taxon>Myxococcales</taxon>
        <taxon>Cystobacterineae</taxon>
        <taxon>Archangiaceae</taxon>
        <taxon>Hyalangium</taxon>
    </lineage>
</organism>
<reference evidence="3 4" key="1">
    <citation type="submission" date="2014-04" db="EMBL/GenBank/DDBJ databases">
        <title>Genome assembly of Hyalangium minutum DSM 14724.</title>
        <authorList>
            <person name="Sharma G."/>
            <person name="Subramanian S."/>
        </authorList>
    </citation>
    <scope>NUCLEOTIDE SEQUENCE [LARGE SCALE GENOMIC DNA]</scope>
    <source>
        <strain evidence="3 4">DSM 14724</strain>
    </source>
</reference>
<evidence type="ECO:0000313" key="4">
    <source>
        <dbReference type="Proteomes" id="UP000028725"/>
    </source>
</evidence>
<evidence type="ECO:0000256" key="2">
    <source>
        <dbReference type="SAM" id="Phobius"/>
    </source>
</evidence>
<feature type="transmembrane region" description="Helical" evidence="2">
    <location>
        <begin position="87"/>
        <end position="108"/>
    </location>
</feature>
<proteinExistence type="predicted"/>
<dbReference type="RefSeq" id="WP_044181433.1">
    <property type="nucleotide sequence ID" value="NZ_JMCB01000001.1"/>
</dbReference>
<feature type="compositionally biased region" description="Basic and acidic residues" evidence="1">
    <location>
        <begin position="175"/>
        <end position="185"/>
    </location>
</feature>
<feature type="region of interest" description="Disordered" evidence="1">
    <location>
        <begin position="175"/>
        <end position="222"/>
    </location>
</feature>
<feature type="compositionally biased region" description="Low complexity" evidence="1">
    <location>
        <begin position="186"/>
        <end position="215"/>
    </location>
</feature>
<gene>
    <name evidence="3" type="ORF">DB31_0556</name>
</gene>
<protein>
    <submittedName>
        <fullName evidence="3">Uncharacterized protein</fullName>
    </submittedName>
</protein>
<evidence type="ECO:0000256" key="1">
    <source>
        <dbReference type="SAM" id="MobiDB-lite"/>
    </source>
</evidence>
<evidence type="ECO:0000313" key="3">
    <source>
        <dbReference type="EMBL" id="KFE72294.1"/>
    </source>
</evidence>
<feature type="transmembrane region" description="Helical" evidence="2">
    <location>
        <begin position="53"/>
        <end position="75"/>
    </location>
</feature>
<dbReference type="OrthoDB" id="5525244at2"/>
<keyword evidence="2" id="KW-1133">Transmembrane helix</keyword>
<keyword evidence="2" id="KW-0472">Membrane</keyword>
<dbReference type="AlphaFoldDB" id="A0A085WX81"/>
<name>A0A085WX81_9BACT</name>